<comment type="caution">
    <text evidence="3">The sequence shown here is derived from an EMBL/GenBank/DDBJ whole genome shotgun (WGS) entry which is preliminary data.</text>
</comment>
<reference evidence="3 4" key="1">
    <citation type="submission" date="2020-07" db="EMBL/GenBank/DDBJ databases">
        <authorList>
            <person name="Feng H."/>
        </authorList>
    </citation>
    <scope>NUCLEOTIDE SEQUENCE [LARGE SCALE GENOMIC DNA]</scope>
    <source>
        <strain evidence="4">s-10</strain>
    </source>
</reference>
<dbReference type="GO" id="GO:0016791">
    <property type="term" value="F:phosphatase activity"/>
    <property type="evidence" value="ECO:0007669"/>
    <property type="project" value="TreeGrafter"/>
</dbReference>
<dbReference type="Pfam" id="PF07228">
    <property type="entry name" value="SpoIIE"/>
    <property type="match status" value="1"/>
</dbReference>
<dbReference type="Gene3D" id="3.60.40.10">
    <property type="entry name" value="PPM-type phosphatase domain"/>
    <property type="match status" value="1"/>
</dbReference>
<keyword evidence="4" id="KW-1185">Reference proteome</keyword>
<gene>
    <name evidence="3" type="ORF">H1191_17120</name>
</gene>
<dbReference type="InterPro" id="IPR052016">
    <property type="entry name" value="Bact_Sigma-Reg"/>
</dbReference>
<dbReference type="AlphaFoldDB" id="A0A7W2AA85"/>
<proteinExistence type="predicted"/>
<dbReference type="SUPFAM" id="SSF81606">
    <property type="entry name" value="PP2C-like"/>
    <property type="match status" value="1"/>
</dbReference>
<dbReference type="Gene3D" id="1.10.1240.30">
    <property type="entry name" value="KaiA/RbsU domain"/>
    <property type="match status" value="1"/>
</dbReference>
<sequence length="335" mass="38211">MDIHLQKQYERLLTSYIQDPKEDHLYSAQQLRKWIMEHRVPPEEVVSFHINTMKKLLPDLPPEVKNSFDLLIEVMIGYGVAYQETEKLVTRQRELEYEIEVAVGMQQTLLPASPPPLPGVDIGVLSVAAKRMSGDYYNFVDHGMGSLGVAISDIIGKGIPAALCMSMIKYAMDRLDDNQPLSPSEILRGLNTVVERNVDPSMFITMVYGVYDSLNHHFRYSTAGHEPGFFYNSRTNRFRDLKTQGLVLGVARDVDYREYLLKLSPGDAIILFSDGVTECKVDGQFLQRRTLKKLIRDHLKLPAQEAVEGIHQKLVEMANYQIKDDQTILIIKRVE</sequence>
<evidence type="ECO:0000313" key="4">
    <source>
        <dbReference type="Proteomes" id="UP000535491"/>
    </source>
</evidence>
<name>A0A7W2AA85_9BACL</name>
<dbReference type="InterPro" id="IPR014787">
    <property type="entry name" value="PSer_Pase_RsbU_N"/>
</dbReference>
<dbReference type="PANTHER" id="PTHR43156">
    <property type="entry name" value="STAGE II SPORULATION PROTEIN E-RELATED"/>
    <property type="match status" value="1"/>
</dbReference>
<dbReference type="Proteomes" id="UP000535491">
    <property type="component" value="Unassembled WGS sequence"/>
</dbReference>
<protein>
    <submittedName>
        <fullName evidence="3">PP2C family protein-serine/threonine phosphatase</fullName>
    </submittedName>
</protein>
<dbReference type="PANTHER" id="PTHR43156:SF15">
    <property type="entry name" value="PHOSPHOSERINE PHOSPHATASE RSBU"/>
    <property type="match status" value="1"/>
</dbReference>
<organism evidence="3 4">
    <name type="scientific">Paenactinomyces guangxiensis</name>
    <dbReference type="NCBI Taxonomy" id="1490290"/>
    <lineage>
        <taxon>Bacteria</taxon>
        <taxon>Bacillati</taxon>
        <taxon>Bacillota</taxon>
        <taxon>Bacilli</taxon>
        <taxon>Bacillales</taxon>
        <taxon>Thermoactinomycetaceae</taxon>
        <taxon>Paenactinomyces</taxon>
    </lineage>
</organism>
<keyword evidence="1" id="KW-0378">Hydrolase</keyword>
<evidence type="ECO:0000256" key="1">
    <source>
        <dbReference type="ARBA" id="ARBA00022801"/>
    </source>
</evidence>
<dbReference type="EMBL" id="JACEIQ010000022">
    <property type="protein sequence ID" value="MBA4496007.1"/>
    <property type="molecule type" value="Genomic_DNA"/>
</dbReference>
<dbReference type="Pfam" id="PF08673">
    <property type="entry name" value="RsbU_N"/>
    <property type="match status" value="1"/>
</dbReference>
<dbReference type="SMART" id="SM00331">
    <property type="entry name" value="PP2C_SIG"/>
    <property type="match status" value="1"/>
</dbReference>
<dbReference type="SUPFAM" id="SSF101215">
    <property type="entry name" value="KaiA/RbsU domain"/>
    <property type="match status" value="1"/>
</dbReference>
<dbReference type="FunFam" id="3.60.40.10:FF:000045">
    <property type="entry name" value="Stage II sporulation protein E"/>
    <property type="match status" value="1"/>
</dbReference>
<evidence type="ECO:0000259" key="2">
    <source>
        <dbReference type="SMART" id="SM00331"/>
    </source>
</evidence>
<dbReference type="InterPro" id="IPR001932">
    <property type="entry name" value="PPM-type_phosphatase-like_dom"/>
</dbReference>
<evidence type="ECO:0000313" key="3">
    <source>
        <dbReference type="EMBL" id="MBA4496007.1"/>
    </source>
</evidence>
<feature type="domain" description="PPM-type phosphatase" evidence="2">
    <location>
        <begin position="117"/>
        <end position="333"/>
    </location>
</feature>
<dbReference type="InterPro" id="IPR036457">
    <property type="entry name" value="PPM-type-like_dom_sf"/>
</dbReference>
<dbReference type="InterPro" id="IPR017944">
    <property type="entry name" value="KaiA/RbsU_helical_domain_sf"/>
</dbReference>
<dbReference type="RefSeq" id="WP_181754039.1">
    <property type="nucleotide sequence ID" value="NZ_JACEIQ010000022.1"/>
</dbReference>
<accession>A0A7W2AA85</accession>